<proteinExistence type="inferred from homology"/>
<dbReference type="SUPFAM" id="SSF53850">
    <property type="entry name" value="Periplasmic binding protein-like II"/>
    <property type="match status" value="1"/>
</dbReference>
<sequence>MNIEHARTFLAVADTGSFVAAAERLHVTQSTVSARIRALEDQLGTRLFTRNKAGAALTAGGGRFLKHAAQMVRALERARHDVGLPGQFRARVVIGARFGLWEGLMMQWFANIQRSHPRVSFHSEIGFEPELMQALVDGRMDIGVMFTPQRRPMLELLPLLTEQLVLVSTEPTASMQPDGYIHVEWGPEFDNQFRAGFPEFPGPALSANIAWLGLQYLKLNGGSGYFPRRLVEHQIDSGALFPVPGAPVFELPAWIVIREDRNKALVDPMVQSLMVGLVAP</sequence>
<dbReference type="RefSeq" id="WP_075777511.1">
    <property type="nucleotide sequence ID" value="NZ_CP019438.1"/>
</dbReference>
<evidence type="ECO:0000313" key="6">
    <source>
        <dbReference type="EMBL" id="AQS50211.1"/>
    </source>
</evidence>
<dbReference type="PANTHER" id="PTHR30126">
    <property type="entry name" value="HTH-TYPE TRANSCRIPTIONAL REGULATOR"/>
    <property type="match status" value="1"/>
</dbReference>
<dbReference type="PRINTS" id="PR00039">
    <property type="entry name" value="HTHLYSR"/>
</dbReference>
<dbReference type="EMBL" id="CP019438">
    <property type="protein sequence ID" value="AQS50211.1"/>
    <property type="molecule type" value="Genomic_DNA"/>
</dbReference>
<evidence type="ECO:0000256" key="1">
    <source>
        <dbReference type="ARBA" id="ARBA00009437"/>
    </source>
</evidence>
<comment type="similarity">
    <text evidence="1">Belongs to the LysR transcriptional regulatory family.</text>
</comment>
<keyword evidence="7" id="KW-1185">Reference proteome</keyword>
<dbReference type="SUPFAM" id="SSF46785">
    <property type="entry name" value="Winged helix' DNA-binding domain"/>
    <property type="match status" value="1"/>
</dbReference>
<dbReference type="InterPro" id="IPR036390">
    <property type="entry name" value="WH_DNA-bd_sf"/>
</dbReference>
<name>A0ABM6IN13_9RHOB</name>
<accession>A0ABM6IN13</accession>
<keyword evidence="6" id="KW-0614">Plasmid</keyword>
<evidence type="ECO:0000256" key="2">
    <source>
        <dbReference type="ARBA" id="ARBA00023015"/>
    </source>
</evidence>
<gene>
    <name evidence="6" type="ORF">BMG03_19825</name>
</gene>
<keyword evidence="3" id="KW-0238">DNA-binding</keyword>
<dbReference type="Gene3D" id="3.40.190.290">
    <property type="match status" value="1"/>
</dbReference>
<evidence type="ECO:0000256" key="3">
    <source>
        <dbReference type="ARBA" id="ARBA00023125"/>
    </source>
</evidence>
<dbReference type="InterPro" id="IPR036388">
    <property type="entry name" value="WH-like_DNA-bd_sf"/>
</dbReference>
<feature type="domain" description="HTH lysR-type" evidence="5">
    <location>
        <begin position="1"/>
        <end position="58"/>
    </location>
</feature>
<protein>
    <submittedName>
        <fullName evidence="6">LysR family transcriptional regulator</fullName>
    </submittedName>
</protein>
<dbReference type="Proteomes" id="UP000185622">
    <property type="component" value="Plasmid unnamed1"/>
</dbReference>
<evidence type="ECO:0000313" key="7">
    <source>
        <dbReference type="Proteomes" id="UP000185622"/>
    </source>
</evidence>
<dbReference type="InterPro" id="IPR005119">
    <property type="entry name" value="LysR_subst-bd"/>
</dbReference>
<dbReference type="PROSITE" id="PS50931">
    <property type="entry name" value="HTH_LYSR"/>
    <property type="match status" value="1"/>
</dbReference>
<evidence type="ECO:0000259" key="5">
    <source>
        <dbReference type="PROSITE" id="PS50931"/>
    </source>
</evidence>
<reference evidence="6 7" key="1">
    <citation type="submission" date="2017-01" db="EMBL/GenBank/DDBJ databases">
        <title>The complete genome sequence of a sulfur-oxidizing marine bacterium Thioclava sp. 25B10_4T.</title>
        <authorList>
            <person name="Liu Y."/>
            <person name="Lai Q."/>
            <person name="Shao Z."/>
        </authorList>
    </citation>
    <scope>NUCLEOTIDE SEQUENCE [LARGE SCALE GENOMIC DNA]</scope>
    <source>
        <strain evidence="6 7">25B10_4</strain>
        <plasmid evidence="6 7">unnamed1</plasmid>
    </source>
</reference>
<dbReference type="Gene3D" id="1.10.10.10">
    <property type="entry name" value="Winged helix-like DNA-binding domain superfamily/Winged helix DNA-binding domain"/>
    <property type="match status" value="1"/>
</dbReference>
<dbReference type="InterPro" id="IPR000847">
    <property type="entry name" value="LysR_HTH_N"/>
</dbReference>
<keyword evidence="2" id="KW-0805">Transcription regulation</keyword>
<dbReference type="PANTHER" id="PTHR30126:SF21">
    <property type="entry name" value="TRANSCRIPTIONAL REGULATOR-RELATED"/>
    <property type="match status" value="1"/>
</dbReference>
<evidence type="ECO:0000256" key="4">
    <source>
        <dbReference type="ARBA" id="ARBA00023163"/>
    </source>
</evidence>
<keyword evidence="4" id="KW-0804">Transcription</keyword>
<dbReference type="Pfam" id="PF03466">
    <property type="entry name" value="LysR_substrate"/>
    <property type="match status" value="1"/>
</dbReference>
<organism evidence="6 7">
    <name type="scientific">Thioclava nitratireducens</name>
    <dbReference type="NCBI Taxonomy" id="1915078"/>
    <lineage>
        <taxon>Bacteria</taxon>
        <taxon>Pseudomonadati</taxon>
        <taxon>Pseudomonadota</taxon>
        <taxon>Alphaproteobacteria</taxon>
        <taxon>Rhodobacterales</taxon>
        <taxon>Paracoccaceae</taxon>
        <taxon>Thioclava</taxon>
    </lineage>
</organism>
<geneLocation type="plasmid" evidence="6 7">
    <name>unnamed1</name>
</geneLocation>
<dbReference type="Pfam" id="PF00126">
    <property type="entry name" value="HTH_1"/>
    <property type="match status" value="1"/>
</dbReference>